<dbReference type="InterPro" id="IPR001846">
    <property type="entry name" value="VWF_type-D"/>
</dbReference>
<name>A0AAD3R4Z7_LATJO</name>
<dbReference type="PANTHER" id="PTHR11339">
    <property type="entry name" value="EXTRACELLULAR MATRIX GLYCOPROTEIN RELATED"/>
    <property type="match status" value="1"/>
</dbReference>
<feature type="chain" id="PRO_5042224656" evidence="9">
    <location>
        <begin position="29"/>
        <end position="1880"/>
    </location>
</feature>
<feature type="region of interest" description="Disordered" evidence="8">
    <location>
        <begin position="1374"/>
        <end position="1403"/>
    </location>
</feature>
<evidence type="ECO:0000259" key="11">
    <source>
        <dbReference type="PROSITE" id="PS50184"/>
    </source>
</evidence>
<comment type="subcellular location">
    <subcellularLocation>
        <location evidence="1">Secreted</location>
    </subcellularLocation>
</comment>
<dbReference type="SMART" id="SM00216">
    <property type="entry name" value="VWD"/>
    <property type="match status" value="4"/>
</dbReference>
<dbReference type="Gene3D" id="2.10.25.10">
    <property type="entry name" value="Laminin"/>
    <property type="match status" value="4"/>
</dbReference>
<dbReference type="PROSITE" id="PS51233">
    <property type="entry name" value="VWFD"/>
    <property type="match status" value="4"/>
</dbReference>
<accession>A0AAD3R4Z7</accession>
<evidence type="ECO:0000256" key="4">
    <source>
        <dbReference type="ARBA" id="ARBA00022737"/>
    </source>
</evidence>
<dbReference type="SUPFAM" id="SSF57567">
    <property type="entry name" value="Serine protease inhibitors"/>
    <property type="match status" value="5"/>
</dbReference>
<keyword evidence="4" id="KW-0677">Repeat</keyword>
<feature type="domain" description="VWFD" evidence="12">
    <location>
        <begin position="33"/>
        <end position="200"/>
    </location>
</feature>
<dbReference type="PROSITE" id="PS00261">
    <property type="entry name" value="GLYCO_HORMONE_BETA_1"/>
    <property type="match status" value="1"/>
</dbReference>
<feature type="domain" description="CTCK" evidence="10">
    <location>
        <begin position="1771"/>
        <end position="1867"/>
    </location>
</feature>
<keyword evidence="3" id="KW-0372">Hormone</keyword>
<dbReference type="SMART" id="SM00041">
    <property type="entry name" value="CT"/>
    <property type="match status" value="1"/>
</dbReference>
<keyword evidence="9" id="KW-0732">Signal</keyword>
<comment type="caution">
    <text evidence="7">Lacks conserved residue(s) required for the propagation of feature annotation.</text>
</comment>
<dbReference type="InterPro" id="IPR050780">
    <property type="entry name" value="Mucin_vWF_Thrombospondin_sf"/>
</dbReference>
<evidence type="ECO:0000256" key="2">
    <source>
        <dbReference type="ARBA" id="ARBA00022525"/>
    </source>
</evidence>
<feature type="domain" description="VWFD" evidence="12">
    <location>
        <begin position="746"/>
        <end position="915"/>
    </location>
</feature>
<dbReference type="GO" id="GO:0005179">
    <property type="term" value="F:hormone activity"/>
    <property type="evidence" value="ECO:0007669"/>
    <property type="project" value="UniProtKB-KW"/>
</dbReference>
<keyword evidence="6" id="KW-0325">Glycoprotein</keyword>
<comment type="caution">
    <text evidence="13">The sequence shown here is derived from an EMBL/GenBank/DDBJ whole genome shotgun (WGS) entry which is preliminary data.</text>
</comment>
<dbReference type="SMART" id="SM00832">
    <property type="entry name" value="C8"/>
    <property type="match status" value="3"/>
</dbReference>
<feature type="domain" description="VWFD" evidence="12">
    <location>
        <begin position="276"/>
        <end position="450"/>
    </location>
</feature>
<keyword evidence="2" id="KW-0964">Secreted</keyword>
<dbReference type="InterPro" id="IPR014853">
    <property type="entry name" value="VWF/SSPO/ZAN-like_Cys-rich_dom"/>
</dbReference>
<dbReference type="Pfam" id="PF25962">
    <property type="entry name" value="TIL_OTOGL_Mucin"/>
    <property type="match status" value="1"/>
</dbReference>
<evidence type="ECO:0000259" key="10">
    <source>
        <dbReference type="PROSITE" id="PS01225"/>
    </source>
</evidence>
<evidence type="ECO:0000256" key="3">
    <source>
        <dbReference type="ARBA" id="ARBA00022702"/>
    </source>
</evidence>
<dbReference type="PANTHER" id="PTHR11339:SF408">
    <property type="entry name" value="MUCIN-5B"/>
    <property type="match status" value="1"/>
</dbReference>
<dbReference type="SMART" id="SM00215">
    <property type="entry name" value="VWC_out"/>
    <property type="match status" value="3"/>
</dbReference>
<evidence type="ECO:0000313" key="14">
    <source>
        <dbReference type="Proteomes" id="UP001279410"/>
    </source>
</evidence>
<dbReference type="Proteomes" id="UP001279410">
    <property type="component" value="Unassembled WGS sequence"/>
</dbReference>
<reference evidence="13" key="1">
    <citation type="submission" date="2022-08" db="EMBL/GenBank/DDBJ databases">
        <title>Genome sequencing of akame (Lates japonicus).</title>
        <authorList>
            <person name="Hashiguchi Y."/>
            <person name="Takahashi H."/>
        </authorList>
    </citation>
    <scope>NUCLEOTIDE SEQUENCE</scope>
    <source>
        <strain evidence="13">Kochi</strain>
    </source>
</reference>
<dbReference type="GO" id="GO:0005615">
    <property type="term" value="C:extracellular space"/>
    <property type="evidence" value="ECO:0007669"/>
    <property type="project" value="TreeGrafter"/>
</dbReference>
<dbReference type="InterPro" id="IPR001007">
    <property type="entry name" value="VWF_dom"/>
</dbReference>
<dbReference type="GO" id="GO:0031012">
    <property type="term" value="C:extracellular matrix"/>
    <property type="evidence" value="ECO:0007669"/>
    <property type="project" value="TreeGrafter"/>
</dbReference>
<dbReference type="SMART" id="SM00214">
    <property type="entry name" value="VWC"/>
    <property type="match status" value="4"/>
</dbReference>
<keyword evidence="14" id="KW-1185">Reference proteome</keyword>
<dbReference type="InterPro" id="IPR058753">
    <property type="entry name" value="TIL_OTOGL_Mucin"/>
</dbReference>
<dbReference type="FunFam" id="2.10.25.10:FF:000674">
    <property type="entry name" value="Mucin-2"/>
    <property type="match status" value="1"/>
</dbReference>
<evidence type="ECO:0000256" key="7">
    <source>
        <dbReference type="PROSITE-ProRule" id="PRU00039"/>
    </source>
</evidence>
<evidence type="ECO:0000256" key="1">
    <source>
        <dbReference type="ARBA" id="ARBA00004613"/>
    </source>
</evidence>
<feature type="compositionally biased region" description="Low complexity" evidence="8">
    <location>
        <begin position="1374"/>
        <end position="1395"/>
    </location>
</feature>
<evidence type="ECO:0000256" key="9">
    <source>
        <dbReference type="SAM" id="SignalP"/>
    </source>
</evidence>
<feature type="signal peptide" evidence="9">
    <location>
        <begin position="1"/>
        <end position="28"/>
    </location>
</feature>
<sequence length="1880" mass="204273">MGTRGLQSTLWLIYLVLLVGSLTQTANSSHIDRVCTTWGHYHWKTFDGDFFQLASTCNHVLTWQCKGNYENFNIQMRRKTINDIPTISNIVMILDGSVVELSGSSVVVNGKTVSLPFVAFGVTVKGTTSAISVDAKLGIRATWNMDDSLDIEIDTKYHNQTCGLCGNFDGISNEFMKDDKKCPYNMEFLECSSSCPDSCSTPHASQTCDSHCYNGCSCPNGTVLDDISNTGCVALNQCPCLHNNKVYQSGESYFYNCRSCVCQSGHWKCTEENCPGTCSVEGGAHINTFDGKVYTFHGDCSYVMAKSNNSLYTVLVDLVKCGMAESQTCLRGVTLALYSNSMVVKIQASGQVYVNHILSQLPLFTPELSAFQPSSFYIVISTKTGIQVMVQLSPMMQVFMTAPTSHTGTTSGLCGNFNNIMNDDFRVMSGLVEGTATAFANTWKTRASCPDIAAGFGHPCSQGISKESYAQYWCSKLTDPQGVFASCHSVISPSTYKDNCMYDSCNCEKSEDCMCAAVSSYVHACSAAGIPLRDWRSTICGKFSASCPEGTVYNYNMTSCGRSCRSLSQNDYSCQTTFTAVDGCGCAEGTYMNEEGQCVPSSSCPCYDKDTIIPAGQAVSREGTTCVCKQGALRCSGGTQLISSRSCVSPMVYFDCATAQLGATGTECHKSCSTLDMACVSTGCMSGCMCPDGLVSDGRGGCINETSCPCLHNGKVYQPGQTLTVDCNTCYCSGRKFTCTTNLCDAVCSIYGDGHYITFDDKRFDFSGQCEYTLLQDYCGTGQGNGSFRILTENVPCGTTGTSCSKTIKIFEGDNEFQLKDENFEVVKGSSQVFPTQIQKMGIYLVLTIKQGLVLMWDQKTSLFIKLSPQFQSQVCGLCGNYDGNIRNDFTTRSQETVADVLDFGNSWRVSSSCPNAQLVSDPCASNRYRAAWSQKQCSIIISVTFQACHSQVDPGPYFDSCVRDSCACDTGGDCECLCTAVAAYAKACNEAGACVKWRTPKLCPVFCDYYNAPDGCEWHYKPCGAACMKTCRNPSGNCSNLITALEGCYPQCPPTQPYFDEDSMKCVAWNQCGCYDDKGTHYNIGDKVPSNNCNTCTTAKATTSSSIPTPTTTPTSTPTPSTIPSTTTLDCYNVSKKNGETWRIDNCTTAICSNGKVTEIPTACPTVQNPICTNGRKPVKISGENGCCYQYECECVCSVLGGSQYMTFDGETYDFKENCSYYLVKEIITKYNLTIIVNNHDCDPSDGSFCPQALIVIYQSYTVVFTSLKSSSGTAVNVVYVNDKRIYPAYSNSVLRLTGTDMVITLEIPAIKTEVVYRNSSFSINLPYSLFNGNTEGQCGTCDNSKNNDCRSPNGQVESCSDSADKWHVPGTPCVTPTTPPTTTAPLTTSTVPPSTQPPSTPPPHCKTPICDLLPSSIFEPCHEIIAPGPFVKSCRSHICNGGNNSCSSLEAYATECAKRGVCINWRKATKGECEPDCPSNKVYRACGPPVEPTCNDRYNKKYKADTKASSNYTMEGCFCPEGTKLFNTVEDICVTYCDCVGPDGKPKKPGDTWTTNCKTCECDADSMSIQCTPVKCSTDSTQSPNCTEPGQQLVNKTNGCCTTESCECNVNLCPHPKTCQLGFQQEVTNGTCCQSYKCVPKGVCVYDMTEYKKCYCGPKVDPITKLHIIKCTPIVCNKNCSEGYEYQTESKKCCGKCVQTSCIFTTPDKTTHIIKVNSTYVPPSDKCVQYTCEEINGKPVSKETKTTCPHFNPLDCKPGTEKMDANGCCKTCEIRSVCEVQSKESVIKVNDCKSAQPVNMTSCAGHCGSSSMYSAAANTMMHQCECCREATTSQKQVELICANGSRVQHSYTVVDTCSCSKAECVPGTTSKPQRRRRN</sequence>
<dbReference type="CDD" id="cd19941">
    <property type="entry name" value="TIL"/>
    <property type="match status" value="3"/>
</dbReference>
<dbReference type="InterPro" id="IPR006207">
    <property type="entry name" value="Cys_knot_C"/>
</dbReference>
<gene>
    <name evidence="13" type="ORF">AKAME5_000809500</name>
</gene>
<dbReference type="Pfam" id="PF01826">
    <property type="entry name" value="TIL"/>
    <property type="match status" value="2"/>
</dbReference>
<evidence type="ECO:0000256" key="6">
    <source>
        <dbReference type="ARBA" id="ARBA00023180"/>
    </source>
</evidence>
<feature type="disulfide bond" evidence="7">
    <location>
        <begin position="1805"/>
        <end position="1859"/>
    </location>
</feature>
<dbReference type="PROSITE" id="PS01225">
    <property type="entry name" value="CTCK_2"/>
    <property type="match status" value="1"/>
</dbReference>
<dbReference type="InterPro" id="IPR018245">
    <property type="entry name" value="Gonadotropin_bsu_CS"/>
</dbReference>
<dbReference type="InterPro" id="IPR002919">
    <property type="entry name" value="TIL_dom"/>
</dbReference>
<keyword evidence="5 7" id="KW-1015">Disulfide bond</keyword>
<dbReference type="PROSITE" id="PS01185">
    <property type="entry name" value="CTCK_1"/>
    <property type="match status" value="1"/>
</dbReference>
<dbReference type="PROSITE" id="PS50184">
    <property type="entry name" value="VWFC_2"/>
    <property type="match status" value="1"/>
</dbReference>
<evidence type="ECO:0000256" key="8">
    <source>
        <dbReference type="SAM" id="MobiDB-lite"/>
    </source>
</evidence>
<protein>
    <submittedName>
        <fullName evidence="13">Mucin-5AC-like protein</fullName>
    </submittedName>
</protein>
<dbReference type="InterPro" id="IPR036084">
    <property type="entry name" value="Ser_inhib-like_sf"/>
</dbReference>
<organism evidence="13 14">
    <name type="scientific">Lates japonicus</name>
    <name type="common">Japanese lates</name>
    <dbReference type="NCBI Taxonomy" id="270547"/>
    <lineage>
        <taxon>Eukaryota</taxon>
        <taxon>Metazoa</taxon>
        <taxon>Chordata</taxon>
        <taxon>Craniata</taxon>
        <taxon>Vertebrata</taxon>
        <taxon>Euteleostomi</taxon>
        <taxon>Actinopterygii</taxon>
        <taxon>Neopterygii</taxon>
        <taxon>Teleostei</taxon>
        <taxon>Neoteleostei</taxon>
        <taxon>Acanthomorphata</taxon>
        <taxon>Carangaria</taxon>
        <taxon>Carangaria incertae sedis</taxon>
        <taxon>Centropomidae</taxon>
        <taxon>Lates</taxon>
    </lineage>
</organism>
<evidence type="ECO:0000256" key="5">
    <source>
        <dbReference type="ARBA" id="ARBA00023157"/>
    </source>
</evidence>
<feature type="disulfide bond" evidence="7">
    <location>
        <begin position="1794"/>
        <end position="1843"/>
    </location>
</feature>
<dbReference type="Pfam" id="PF00094">
    <property type="entry name" value="VWD"/>
    <property type="match status" value="4"/>
</dbReference>
<feature type="domain" description="VWFD" evidence="12">
    <location>
        <begin position="1196"/>
        <end position="1376"/>
    </location>
</feature>
<dbReference type="Pfam" id="PF08742">
    <property type="entry name" value="C8"/>
    <property type="match status" value="3"/>
</dbReference>
<evidence type="ECO:0000313" key="13">
    <source>
        <dbReference type="EMBL" id="GLD55653.1"/>
    </source>
</evidence>
<dbReference type="EMBL" id="BRZM01000022">
    <property type="protein sequence ID" value="GLD55653.1"/>
    <property type="molecule type" value="Genomic_DNA"/>
</dbReference>
<feature type="domain" description="VWFC" evidence="11">
    <location>
        <begin position="1541"/>
        <end position="1609"/>
    </location>
</feature>
<evidence type="ECO:0000259" key="12">
    <source>
        <dbReference type="PROSITE" id="PS51233"/>
    </source>
</evidence>
<dbReference type="PROSITE" id="PS01208">
    <property type="entry name" value="VWFC_1"/>
    <property type="match status" value="1"/>
</dbReference>
<proteinExistence type="predicted"/>
<feature type="disulfide bond" evidence="7">
    <location>
        <begin position="1809"/>
        <end position="1861"/>
    </location>
</feature>